<keyword evidence="6 9" id="KW-0408">Iron</keyword>
<dbReference type="InterPro" id="IPR044861">
    <property type="entry name" value="IPNS-like_FE2OG_OXY"/>
</dbReference>
<dbReference type="Gene3D" id="2.60.120.330">
    <property type="entry name" value="B-lactam Antibiotic, Isopenicillin N Synthase, Chain"/>
    <property type="match status" value="1"/>
</dbReference>
<dbReference type="Pfam" id="PF03171">
    <property type="entry name" value="2OG-FeII_Oxy"/>
    <property type="match status" value="1"/>
</dbReference>
<sequence length="361" mass="40659">MAVAMLDSRKNNDEYDYMKGVKHLVDSGALNSVPIKYVFPQHSRPSAAEIAEGESIPIIDVSGLDKTPAERQEAIKNLGQACRDWGFFQVVNHGIPESLISSMLDAAYQFFSLSSEEKMKYETRDVLNPLRYGTSFNVEAEQIFNWRDYLKHFCHPELYTPDNPPIYREVAEQYFKETRKLALRLIGAISESLGLKSDYIQTVFNDCFQMAVLNLYPPCPEPDQTMGIARHSDHGVLTILLENDVGGLQVLHEGHWVAVEPSPNAFIVNVGDHLEILSNGRYKSVEHRAVVNSERTRISIAAPNGPSMDSLVFPAPQLIDEIHPPLYKSRSYEEYMRDQQSARLRGKGTLESVKIAKGEAT</sequence>
<dbReference type="GO" id="GO:0046872">
    <property type="term" value="F:metal ion binding"/>
    <property type="evidence" value="ECO:0007669"/>
    <property type="project" value="UniProtKB-KW"/>
</dbReference>
<comment type="function">
    <text evidence="8">Involved in the regulation of shoot development and salicylic acid (SA) homeostasis.</text>
</comment>
<evidence type="ECO:0000256" key="9">
    <source>
        <dbReference type="RuleBase" id="RU003682"/>
    </source>
</evidence>
<protein>
    <submittedName>
        <fullName evidence="11">GA2ox1</fullName>
    </submittedName>
</protein>
<dbReference type="InterPro" id="IPR050295">
    <property type="entry name" value="Plant_2OG-oxidoreductases"/>
</dbReference>
<evidence type="ECO:0000256" key="1">
    <source>
        <dbReference type="ARBA" id="ARBA00004123"/>
    </source>
</evidence>
<evidence type="ECO:0000256" key="8">
    <source>
        <dbReference type="ARBA" id="ARBA00059922"/>
    </source>
</evidence>
<evidence type="ECO:0000256" key="4">
    <source>
        <dbReference type="ARBA" id="ARBA00022490"/>
    </source>
</evidence>
<dbReference type="PROSITE" id="PS51471">
    <property type="entry name" value="FE2OG_OXY"/>
    <property type="match status" value="1"/>
</dbReference>
<evidence type="ECO:0000256" key="6">
    <source>
        <dbReference type="ARBA" id="ARBA00023004"/>
    </source>
</evidence>
<evidence type="ECO:0000256" key="7">
    <source>
        <dbReference type="ARBA" id="ARBA00023242"/>
    </source>
</evidence>
<dbReference type="InterPro" id="IPR026992">
    <property type="entry name" value="DIOX_N"/>
</dbReference>
<reference evidence="11" key="1">
    <citation type="submission" date="2014-01" db="EMBL/GenBank/DDBJ databases">
        <title>Isolation and expression analysis of gibberellin metabolism genes in developing male and female cones of Pinus tabuliformis.</title>
        <authorList>
            <person name="Niu S."/>
            <person name="Li W."/>
            <person name="Chen X."/>
        </authorList>
    </citation>
    <scope>NUCLEOTIDE SEQUENCE</scope>
</reference>
<dbReference type="PANTHER" id="PTHR47991">
    <property type="entry name" value="OXOGLUTARATE/IRON-DEPENDENT DIOXYGENASE"/>
    <property type="match status" value="1"/>
</dbReference>
<dbReference type="GO" id="GO:0005634">
    <property type="term" value="C:nucleus"/>
    <property type="evidence" value="ECO:0007669"/>
    <property type="project" value="UniProtKB-SubCell"/>
</dbReference>
<evidence type="ECO:0000256" key="5">
    <source>
        <dbReference type="ARBA" id="ARBA00022723"/>
    </source>
</evidence>
<name>X5CHR1_PINTB</name>
<comment type="subcellular location">
    <subcellularLocation>
        <location evidence="2">Cytoplasm</location>
    </subcellularLocation>
    <subcellularLocation>
        <location evidence="1">Nucleus</location>
    </subcellularLocation>
</comment>
<evidence type="ECO:0000256" key="2">
    <source>
        <dbReference type="ARBA" id="ARBA00004496"/>
    </source>
</evidence>
<dbReference type="FunFam" id="2.60.120.330:FF:000015">
    <property type="entry name" value="Protein DMR6-LIKE OXYGENASE 1"/>
    <property type="match status" value="1"/>
</dbReference>
<dbReference type="SUPFAM" id="SSF51197">
    <property type="entry name" value="Clavaminate synthase-like"/>
    <property type="match status" value="1"/>
</dbReference>
<keyword evidence="7" id="KW-0539">Nucleus</keyword>
<organism evidence="11">
    <name type="scientific">Pinus tabuliformis</name>
    <name type="common">Chinese red pine</name>
    <name type="synonym">Pinus leucosperma</name>
    <dbReference type="NCBI Taxonomy" id="88731"/>
    <lineage>
        <taxon>Eukaryota</taxon>
        <taxon>Viridiplantae</taxon>
        <taxon>Streptophyta</taxon>
        <taxon>Embryophyta</taxon>
        <taxon>Tracheophyta</taxon>
        <taxon>Spermatophyta</taxon>
        <taxon>Pinopsida</taxon>
        <taxon>Pinidae</taxon>
        <taxon>Conifers I</taxon>
        <taxon>Pinales</taxon>
        <taxon>Pinaceae</taxon>
        <taxon>Pinus</taxon>
        <taxon>Pinus subgen. Pinus</taxon>
    </lineage>
</organism>
<dbReference type="Pfam" id="PF14226">
    <property type="entry name" value="DIOX_N"/>
    <property type="match status" value="1"/>
</dbReference>
<proteinExistence type="evidence at transcript level"/>
<dbReference type="InterPro" id="IPR027443">
    <property type="entry name" value="IPNS-like_sf"/>
</dbReference>
<keyword evidence="4" id="KW-0963">Cytoplasm</keyword>
<evidence type="ECO:0000256" key="3">
    <source>
        <dbReference type="ARBA" id="ARBA00008056"/>
    </source>
</evidence>
<dbReference type="GO" id="GO:0016491">
    <property type="term" value="F:oxidoreductase activity"/>
    <property type="evidence" value="ECO:0007669"/>
    <property type="project" value="UniProtKB-KW"/>
</dbReference>
<dbReference type="GO" id="GO:0005737">
    <property type="term" value="C:cytoplasm"/>
    <property type="evidence" value="ECO:0007669"/>
    <property type="project" value="UniProtKB-SubCell"/>
</dbReference>
<dbReference type="EMBL" id="KJ158967">
    <property type="protein sequence ID" value="AHW42451.1"/>
    <property type="molecule type" value="mRNA"/>
</dbReference>
<dbReference type="AlphaFoldDB" id="X5CHR1"/>
<comment type="similarity">
    <text evidence="3 9">Belongs to the iron/ascorbate-dependent oxidoreductase family.</text>
</comment>
<evidence type="ECO:0000313" key="11">
    <source>
        <dbReference type="EMBL" id="AHW42451.1"/>
    </source>
</evidence>
<keyword evidence="5 9" id="KW-0479">Metal-binding</keyword>
<feature type="domain" description="Fe2OG dioxygenase" evidence="10">
    <location>
        <begin position="203"/>
        <end position="306"/>
    </location>
</feature>
<accession>X5CHR1</accession>
<keyword evidence="9" id="KW-0560">Oxidoreductase</keyword>
<dbReference type="InterPro" id="IPR005123">
    <property type="entry name" value="Oxoglu/Fe-dep_dioxygenase_dom"/>
</dbReference>
<evidence type="ECO:0000259" key="10">
    <source>
        <dbReference type="PROSITE" id="PS51471"/>
    </source>
</evidence>